<evidence type="ECO:0000313" key="1">
    <source>
        <dbReference type="EMBL" id="KAK4519839.1"/>
    </source>
</evidence>
<evidence type="ECO:0000313" key="2">
    <source>
        <dbReference type="Proteomes" id="UP001304243"/>
    </source>
</evidence>
<gene>
    <name evidence="1" type="ORF">ATC70_010082</name>
</gene>
<dbReference type="AlphaFoldDB" id="A0AAN7DNI6"/>
<name>A0AAN7DNI6_9FUNG</name>
<sequence length="201" mass="22335">MAQAKPVLLTPDTVLRRAAVGHNTSEVDTQAIKAEQLNSSLISSLRAVRAVDNSNTPNPIFTAMFDNITNHYIEYSQFLNIASTKTILQLRLDALSYYSNPSDYGNVESKFDTIVVDFRPQTADFDRFAFSTIDFLVYPGLGVEYYSGAKLARTRNEMINAIPSNASPSQRGDFIAIIDQTISKFPNGGNLGQFYTKKNLM</sequence>
<protein>
    <submittedName>
        <fullName evidence="1">Uncharacterized protein</fullName>
    </submittedName>
</protein>
<dbReference type="GeneID" id="89953768"/>
<dbReference type="EMBL" id="JASEJX010000012">
    <property type="protein sequence ID" value="KAK4519839.1"/>
    <property type="molecule type" value="Genomic_DNA"/>
</dbReference>
<comment type="caution">
    <text evidence="1">The sequence shown here is derived from an EMBL/GenBank/DDBJ whole genome shotgun (WGS) entry which is preliminary data.</text>
</comment>
<keyword evidence="2" id="KW-1185">Reference proteome</keyword>
<dbReference type="Proteomes" id="UP001304243">
    <property type="component" value="Unassembled WGS sequence"/>
</dbReference>
<reference evidence="1 2" key="1">
    <citation type="submission" date="2022-11" db="EMBL/GenBank/DDBJ databases">
        <title>Mucor velutinosus strain NIH1002 WGS.</title>
        <authorList>
            <person name="Subramanian P."/>
            <person name="Mullikin J.C."/>
            <person name="Segre J.A."/>
            <person name="Zelazny A.M."/>
        </authorList>
    </citation>
    <scope>NUCLEOTIDE SEQUENCE [LARGE SCALE GENOMIC DNA]</scope>
    <source>
        <strain evidence="1 2">NIH1002</strain>
    </source>
</reference>
<organism evidence="1 2">
    <name type="scientific">Mucor velutinosus</name>
    <dbReference type="NCBI Taxonomy" id="708070"/>
    <lineage>
        <taxon>Eukaryota</taxon>
        <taxon>Fungi</taxon>
        <taxon>Fungi incertae sedis</taxon>
        <taxon>Mucoromycota</taxon>
        <taxon>Mucoromycotina</taxon>
        <taxon>Mucoromycetes</taxon>
        <taxon>Mucorales</taxon>
        <taxon>Mucorineae</taxon>
        <taxon>Mucoraceae</taxon>
        <taxon>Mucor</taxon>
    </lineage>
</organism>
<proteinExistence type="predicted"/>
<accession>A0AAN7DNI6</accession>
<dbReference type="RefSeq" id="XP_064686505.1">
    <property type="nucleotide sequence ID" value="XM_064829303.1"/>
</dbReference>